<dbReference type="PANTHER" id="PTHR38133">
    <property type="entry name" value="SLR1429 PROTEIN"/>
    <property type="match status" value="1"/>
</dbReference>
<sequence length="265" mass="28331">MSPRGSQRRTPRASAARAYGATRWGRSFVDVVEGAHTGDADHRRITQARRYFRDHHAERLQIGVARVTASVRGSQLDPFEVTLTMRAVDPATVVALLRTNDATGELMALTRGEQPSAIGELIMPTESADIAADCTCPDESPRCIHVLCVAYEVAAEIDRSAATLLTVMGTDTVQLLAAASDATAPADDSPAADRDTAVVPAVDFYGTNATLPPLPTPGRMNPIMDLDADALRKALRASGIAPGDIGEAIDLLDDLYDRIRDRPIS</sequence>
<protein>
    <recommendedName>
        <fullName evidence="2">SWIM-type domain-containing protein</fullName>
    </recommendedName>
</protein>
<evidence type="ECO:0000256" key="1">
    <source>
        <dbReference type="PROSITE-ProRule" id="PRU00325"/>
    </source>
</evidence>
<dbReference type="Proteomes" id="UP001108089">
    <property type="component" value="Unassembled WGS sequence"/>
</dbReference>
<evidence type="ECO:0000313" key="3">
    <source>
        <dbReference type="EMBL" id="MCF3937845.1"/>
    </source>
</evidence>
<evidence type="ECO:0000259" key="2">
    <source>
        <dbReference type="PROSITE" id="PS50966"/>
    </source>
</evidence>
<accession>A0ABS9DHZ0</accession>
<name>A0ABS9DHZ0_9ACTN</name>
<organism evidence="3 4">
    <name type="scientific">Gordonia tangerina</name>
    <dbReference type="NCBI Taxonomy" id="2911060"/>
    <lineage>
        <taxon>Bacteria</taxon>
        <taxon>Bacillati</taxon>
        <taxon>Actinomycetota</taxon>
        <taxon>Actinomycetes</taxon>
        <taxon>Mycobacteriales</taxon>
        <taxon>Gordoniaceae</taxon>
        <taxon>Gordonia</taxon>
    </lineage>
</organism>
<dbReference type="RefSeq" id="WP_235722487.1">
    <property type="nucleotide sequence ID" value="NZ_JAKGCU010000003.1"/>
</dbReference>
<dbReference type="PANTHER" id="PTHR38133:SF1">
    <property type="entry name" value="SLR1429 PROTEIN"/>
    <property type="match status" value="1"/>
</dbReference>
<dbReference type="EMBL" id="JAKGCU010000003">
    <property type="protein sequence ID" value="MCF3937845.1"/>
    <property type="molecule type" value="Genomic_DNA"/>
</dbReference>
<proteinExistence type="predicted"/>
<gene>
    <name evidence="3" type="ORF">L1892_05555</name>
</gene>
<dbReference type="PROSITE" id="PS50966">
    <property type="entry name" value="ZF_SWIM"/>
    <property type="match status" value="1"/>
</dbReference>
<keyword evidence="1" id="KW-0863">Zinc-finger</keyword>
<feature type="domain" description="SWIM-type" evidence="2">
    <location>
        <begin position="119"/>
        <end position="154"/>
    </location>
</feature>
<keyword evidence="1" id="KW-0479">Metal-binding</keyword>
<evidence type="ECO:0000313" key="4">
    <source>
        <dbReference type="Proteomes" id="UP001108089"/>
    </source>
</evidence>
<dbReference type="InterPro" id="IPR007527">
    <property type="entry name" value="Znf_SWIM"/>
</dbReference>
<keyword evidence="4" id="KW-1185">Reference proteome</keyword>
<comment type="caution">
    <text evidence="3">The sequence shown here is derived from an EMBL/GenBank/DDBJ whole genome shotgun (WGS) entry which is preliminary data.</text>
</comment>
<keyword evidence="1" id="KW-0862">Zinc</keyword>
<reference evidence="3" key="1">
    <citation type="submission" date="2022-01" db="EMBL/GenBank/DDBJ databases">
        <title>Gordonia xiamenensis sp. nov., isolated from surface seawater in Xiamen.</title>
        <authorList>
            <person name="He Y.F."/>
        </authorList>
    </citation>
    <scope>NUCLEOTIDE SEQUENCE</scope>
    <source>
        <strain evidence="3">GW1C4-4</strain>
    </source>
</reference>